<evidence type="ECO:0000259" key="3">
    <source>
        <dbReference type="Pfam" id="PF00892"/>
    </source>
</evidence>
<dbReference type="AlphaFoldDB" id="A0A8J3I088"/>
<proteinExistence type="inferred from homology"/>
<keyword evidence="2" id="KW-1133">Transmembrane helix</keyword>
<keyword evidence="2" id="KW-0812">Transmembrane</keyword>
<dbReference type="PANTHER" id="PTHR22911">
    <property type="entry name" value="ACYL-MALONYL CONDENSING ENZYME-RELATED"/>
    <property type="match status" value="1"/>
</dbReference>
<sequence length="302" mass="32778">MNKLIASLLVLLGAASFGVLSTFVKLGYEAGFSAGEITGSQVLLGCVGLWLLSIPSLGHLRKLTWKTIGKLIASGSFSGLTGIFYYLALQTVSASLGVVLLFQFVWMGMLVDWLIHRQAPTPNRWLALVSVLVGTLLAANYQTLLSSSLDLKGICLGLLAAASYTGNIVINERVEPQVQPTLRSTLIMTGALIVTLFIFPPHFLVNGSLTRGLWFWALLLGCFGVIIPPFLFARGVPIIGAGLTTILGSIELPVVILMSTFVLREDIELLQWLGVLLILAGILLAQWRFKPTRRWRENIASS</sequence>
<evidence type="ECO:0000256" key="2">
    <source>
        <dbReference type="SAM" id="Phobius"/>
    </source>
</evidence>
<dbReference type="GO" id="GO:0016020">
    <property type="term" value="C:membrane"/>
    <property type="evidence" value="ECO:0007669"/>
    <property type="project" value="InterPro"/>
</dbReference>
<comment type="similarity">
    <text evidence="1">Belongs to the EamA transporter family.</text>
</comment>
<organism evidence="4 5">
    <name type="scientific">Ktedonospora formicarum</name>
    <dbReference type="NCBI Taxonomy" id="2778364"/>
    <lineage>
        <taxon>Bacteria</taxon>
        <taxon>Bacillati</taxon>
        <taxon>Chloroflexota</taxon>
        <taxon>Ktedonobacteria</taxon>
        <taxon>Ktedonobacterales</taxon>
        <taxon>Ktedonobacteraceae</taxon>
        <taxon>Ktedonospora</taxon>
    </lineage>
</organism>
<evidence type="ECO:0000313" key="5">
    <source>
        <dbReference type="Proteomes" id="UP000612362"/>
    </source>
</evidence>
<dbReference type="Proteomes" id="UP000612362">
    <property type="component" value="Unassembled WGS sequence"/>
</dbReference>
<feature type="domain" description="EamA" evidence="3">
    <location>
        <begin position="5"/>
        <end position="138"/>
    </location>
</feature>
<dbReference type="RefSeq" id="WP_220193314.1">
    <property type="nucleotide sequence ID" value="NZ_BNJF01000001.1"/>
</dbReference>
<dbReference type="PANTHER" id="PTHR22911:SF137">
    <property type="entry name" value="SOLUTE CARRIER FAMILY 35 MEMBER G2-RELATED"/>
    <property type="match status" value="1"/>
</dbReference>
<dbReference type="Pfam" id="PF00892">
    <property type="entry name" value="EamA"/>
    <property type="match status" value="2"/>
</dbReference>
<reference evidence="4" key="1">
    <citation type="submission" date="2020-10" db="EMBL/GenBank/DDBJ databases">
        <title>Taxonomic study of unclassified bacteria belonging to the class Ktedonobacteria.</title>
        <authorList>
            <person name="Yabe S."/>
            <person name="Wang C.M."/>
            <person name="Zheng Y."/>
            <person name="Sakai Y."/>
            <person name="Cavaletti L."/>
            <person name="Monciardini P."/>
            <person name="Donadio S."/>
        </authorList>
    </citation>
    <scope>NUCLEOTIDE SEQUENCE</scope>
    <source>
        <strain evidence="4">SOSP1-1</strain>
    </source>
</reference>
<keyword evidence="5" id="KW-1185">Reference proteome</keyword>
<feature type="transmembrane region" description="Helical" evidence="2">
    <location>
        <begin position="37"/>
        <end position="57"/>
    </location>
</feature>
<evidence type="ECO:0000313" key="4">
    <source>
        <dbReference type="EMBL" id="GHO43867.1"/>
    </source>
</evidence>
<dbReference type="InterPro" id="IPR000620">
    <property type="entry name" value="EamA_dom"/>
</dbReference>
<gene>
    <name evidence="4" type="ORF">KSX_20300</name>
</gene>
<feature type="transmembrane region" description="Helical" evidence="2">
    <location>
        <begin position="151"/>
        <end position="170"/>
    </location>
</feature>
<feature type="transmembrane region" description="Helical" evidence="2">
    <location>
        <begin position="239"/>
        <end position="263"/>
    </location>
</feature>
<feature type="transmembrane region" description="Helical" evidence="2">
    <location>
        <begin position="182"/>
        <end position="201"/>
    </location>
</feature>
<feature type="transmembrane region" description="Helical" evidence="2">
    <location>
        <begin position="94"/>
        <end position="113"/>
    </location>
</feature>
<dbReference type="InterPro" id="IPR037185">
    <property type="entry name" value="EmrE-like"/>
</dbReference>
<protein>
    <submittedName>
        <fullName evidence="4">Multidrug transporter</fullName>
    </submittedName>
</protein>
<feature type="domain" description="EamA" evidence="3">
    <location>
        <begin position="152"/>
        <end position="284"/>
    </location>
</feature>
<keyword evidence="2" id="KW-0472">Membrane</keyword>
<feature type="transmembrane region" description="Helical" evidence="2">
    <location>
        <begin position="69"/>
        <end position="88"/>
    </location>
</feature>
<feature type="transmembrane region" description="Helical" evidence="2">
    <location>
        <begin position="269"/>
        <end position="287"/>
    </location>
</feature>
<accession>A0A8J3I088</accession>
<feature type="transmembrane region" description="Helical" evidence="2">
    <location>
        <begin position="213"/>
        <end position="232"/>
    </location>
</feature>
<dbReference type="EMBL" id="BNJF01000001">
    <property type="protein sequence ID" value="GHO43867.1"/>
    <property type="molecule type" value="Genomic_DNA"/>
</dbReference>
<evidence type="ECO:0000256" key="1">
    <source>
        <dbReference type="ARBA" id="ARBA00007362"/>
    </source>
</evidence>
<dbReference type="SUPFAM" id="SSF103481">
    <property type="entry name" value="Multidrug resistance efflux transporter EmrE"/>
    <property type="match status" value="2"/>
</dbReference>
<comment type="caution">
    <text evidence="4">The sequence shown here is derived from an EMBL/GenBank/DDBJ whole genome shotgun (WGS) entry which is preliminary data.</text>
</comment>
<feature type="transmembrane region" description="Helical" evidence="2">
    <location>
        <begin position="125"/>
        <end position="145"/>
    </location>
</feature>
<name>A0A8J3I088_9CHLR</name>